<comment type="subcellular location">
    <subcellularLocation>
        <location evidence="1">Endoplasmic reticulum membrane</location>
        <topology evidence="1">Multi-pass membrane protein</topology>
    </subcellularLocation>
</comment>
<accession>U1I1G9</accession>
<evidence type="ECO:0000313" key="10">
    <source>
        <dbReference type="Proteomes" id="UP000019373"/>
    </source>
</evidence>
<dbReference type="PANTHER" id="PTHR21212">
    <property type="entry name" value="BERNARDINELLI-SEIP CONGENITAL LIPODYSTROPHY 2 HOMOLOG BSCL2 PROTEIN"/>
    <property type="match status" value="1"/>
</dbReference>
<evidence type="ECO:0008006" key="11">
    <source>
        <dbReference type="Google" id="ProtNLM"/>
    </source>
</evidence>
<evidence type="ECO:0000256" key="4">
    <source>
        <dbReference type="ARBA" id="ARBA00022989"/>
    </source>
</evidence>
<sequence length="497" mass="54177">MAGSSLEDDEQQTLVKQVISTAATPIHIATSRPALKAYLSTLLFLAASLILLAISTTAYLLFYYNFIPQVDLIKVIHLQYADGPFPHSTTYLASPSSTSSALTSLQPYDITIHLHLPRTPTNIAAGNFMLDLSLLSPPSISEQPISASSVLGPSNATTLLARSRRPAILPYQSRITSLTNTFLSLPLHTLSLRDIDAATLSIPMFEKVTFARGWRNIPTSARLEIQTQAHTQATLLGQPADVQQHVPLQVYSASIEFHARFRGLRWLMYNWRIFSFLTFTSAFYSTALISTGVAWGLIALFSPSLMSGKEDADEQKKIKKEADVGSDSKVVNGHAKRPIKNEPADEDENEGDSSEESGLSLSNLSETATTFPTLSRHMPIRYPIQQSPAQSGFSSASGSTSGGNRIKTEEPRNDIEATRIEATTAGEFAEDEDEEGEGEGEGEFEDISRSRDRDLDRDRDSGIGTSMEESAREAVGRLQRRRNGTGTGTGMGSGAKR</sequence>
<feature type="compositionally biased region" description="Acidic residues" evidence="7">
    <location>
        <begin position="344"/>
        <end position="355"/>
    </location>
</feature>
<proteinExistence type="predicted"/>
<dbReference type="CDD" id="cd23995">
    <property type="entry name" value="Seipin_BSCL2_like"/>
    <property type="match status" value="1"/>
</dbReference>
<feature type="compositionally biased region" description="Low complexity" evidence="7">
    <location>
        <begin position="356"/>
        <end position="365"/>
    </location>
</feature>
<keyword evidence="2 8" id="KW-0812">Transmembrane</keyword>
<keyword evidence="5" id="KW-0443">Lipid metabolism</keyword>
<reference evidence="10" key="1">
    <citation type="journal article" date="2014" name="BMC Genomics">
        <title>Genome characteristics reveal the impact of lichenization on lichen-forming fungus Endocarpon pusillum Hedwig (Verrucariales, Ascomycota).</title>
        <authorList>
            <person name="Wang Y.-Y."/>
            <person name="Liu B."/>
            <person name="Zhang X.-Y."/>
            <person name="Zhou Q.-M."/>
            <person name="Zhang T."/>
            <person name="Li H."/>
            <person name="Yu Y.-F."/>
            <person name="Zhang X.-L."/>
            <person name="Hao X.-Y."/>
            <person name="Wang M."/>
            <person name="Wang L."/>
            <person name="Wei J.-C."/>
        </authorList>
    </citation>
    <scope>NUCLEOTIDE SEQUENCE [LARGE SCALE GENOMIC DNA]</scope>
    <source>
        <strain evidence="10">Z07020 / HMAS-L-300199</strain>
    </source>
</reference>
<feature type="compositionally biased region" description="Basic and acidic residues" evidence="7">
    <location>
        <begin position="446"/>
        <end position="461"/>
    </location>
</feature>
<gene>
    <name evidence="9" type="ORF">EPUS_08672</name>
</gene>
<dbReference type="GeneID" id="19243519"/>
<feature type="transmembrane region" description="Helical" evidence="8">
    <location>
        <begin position="42"/>
        <end position="64"/>
    </location>
</feature>
<feature type="compositionally biased region" description="Low complexity" evidence="7">
    <location>
        <begin position="386"/>
        <end position="403"/>
    </location>
</feature>
<feature type="transmembrane region" description="Helical" evidence="8">
    <location>
        <begin position="273"/>
        <end position="301"/>
    </location>
</feature>
<dbReference type="eggNOG" id="KOG4200">
    <property type="taxonomic scope" value="Eukaryota"/>
</dbReference>
<evidence type="ECO:0000256" key="5">
    <source>
        <dbReference type="ARBA" id="ARBA00023098"/>
    </source>
</evidence>
<dbReference type="GO" id="GO:0006629">
    <property type="term" value="P:lipid metabolic process"/>
    <property type="evidence" value="ECO:0007669"/>
    <property type="project" value="UniProtKB-KW"/>
</dbReference>
<evidence type="ECO:0000256" key="8">
    <source>
        <dbReference type="SAM" id="Phobius"/>
    </source>
</evidence>
<dbReference type="PANTHER" id="PTHR21212:SF0">
    <property type="entry name" value="SEIPIN"/>
    <property type="match status" value="1"/>
</dbReference>
<evidence type="ECO:0000256" key="2">
    <source>
        <dbReference type="ARBA" id="ARBA00022692"/>
    </source>
</evidence>
<feature type="compositionally biased region" description="Basic and acidic residues" evidence="7">
    <location>
        <begin position="312"/>
        <end position="323"/>
    </location>
</feature>
<dbReference type="EMBL" id="KE720660">
    <property type="protein sequence ID" value="ERF77105.1"/>
    <property type="molecule type" value="Genomic_DNA"/>
</dbReference>
<keyword evidence="10" id="KW-1185">Reference proteome</keyword>
<feature type="region of interest" description="Disordered" evidence="7">
    <location>
        <begin position="312"/>
        <end position="365"/>
    </location>
</feature>
<evidence type="ECO:0000256" key="7">
    <source>
        <dbReference type="SAM" id="MobiDB-lite"/>
    </source>
</evidence>
<dbReference type="OMA" id="ASIEFHA"/>
<evidence type="ECO:0000256" key="1">
    <source>
        <dbReference type="ARBA" id="ARBA00004477"/>
    </source>
</evidence>
<dbReference type="OrthoDB" id="3990054at2759"/>
<feature type="compositionally biased region" description="Basic and acidic residues" evidence="7">
    <location>
        <begin position="406"/>
        <end position="419"/>
    </location>
</feature>
<dbReference type="GO" id="GO:0140042">
    <property type="term" value="P:lipid droplet formation"/>
    <property type="evidence" value="ECO:0007669"/>
    <property type="project" value="UniProtKB-ARBA"/>
</dbReference>
<dbReference type="AlphaFoldDB" id="U1I1G9"/>
<organism evidence="9 10">
    <name type="scientific">Endocarpon pusillum (strain Z07020 / HMAS-L-300199)</name>
    <name type="common">Lichen-forming fungus</name>
    <dbReference type="NCBI Taxonomy" id="1263415"/>
    <lineage>
        <taxon>Eukaryota</taxon>
        <taxon>Fungi</taxon>
        <taxon>Dikarya</taxon>
        <taxon>Ascomycota</taxon>
        <taxon>Pezizomycotina</taxon>
        <taxon>Eurotiomycetes</taxon>
        <taxon>Chaetothyriomycetidae</taxon>
        <taxon>Verrucariales</taxon>
        <taxon>Verrucariaceae</taxon>
        <taxon>Endocarpon</taxon>
    </lineage>
</organism>
<keyword evidence="4 8" id="KW-1133">Transmembrane helix</keyword>
<evidence type="ECO:0000256" key="6">
    <source>
        <dbReference type="ARBA" id="ARBA00023136"/>
    </source>
</evidence>
<dbReference type="Pfam" id="PF06775">
    <property type="entry name" value="Seipin"/>
    <property type="match status" value="1"/>
</dbReference>
<dbReference type="GO" id="GO:0005789">
    <property type="term" value="C:endoplasmic reticulum membrane"/>
    <property type="evidence" value="ECO:0007669"/>
    <property type="project" value="UniProtKB-SubCell"/>
</dbReference>
<dbReference type="HOGENOM" id="CLU_043048_0_0_1"/>
<dbReference type="RefSeq" id="XP_007785556.1">
    <property type="nucleotide sequence ID" value="XM_007787366.1"/>
</dbReference>
<feature type="compositionally biased region" description="Gly residues" evidence="7">
    <location>
        <begin position="485"/>
        <end position="497"/>
    </location>
</feature>
<dbReference type="Proteomes" id="UP000019373">
    <property type="component" value="Unassembled WGS sequence"/>
</dbReference>
<evidence type="ECO:0000313" key="9">
    <source>
        <dbReference type="EMBL" id="ERF77105.1"/>
    </source>
</evidence>
<evidence type="ECO:0000256" key="3">
    <source>
        <dbReference type="ARBA" id="ARBA00022824"/>
    </source>
</evidence>
<dbReference type="InterPro" id="IPR009617">
    <property type="entry name" value="Seipin"/>
</dbReference>
<feature type="region of interest" description="Disordered" evidence="7">
    <location>
        <begin position="386"/>
        <end position="497"/>
    </location>
</feature>
<protein>
    <recommendedName>
        <fullName evidence="11">Seipin</fullName>
    </recommendedName>
</protein>
<name>U1I1G9_ENDPU</name>
<keyword evidence="3" id="KW-0256">Endoplasmic reticulum</keyword>
<keyword evidence="6 8" id="KW-0472">Membrane</keyword>
<feature type="compositionally biased region" description="Acidic residues" evidence="7">
    <location>
        <begin position="428"/>
        <end position="445"/>
    </location>
</feature>